<accession>A0A4R8M6M7</accession>
<dbReference type="Proteomes" id="UP000295066">
    <property type="component" value="Unassembled WGS sequence"/>
</dbReference>
<proteinExistence type="predicted"/>
<evidence type="ECO:0008006" key="4">
    <source>
        <dbReference type="Google" id="ProtNLM"/>
    </source>
</evidence>
<dbReference type="EMBL" id="SORI01000007">
    <property type="protein sequence ID" value="TDY60804.1"/>
    <property type="molecule type" value="Genomic_DNA"/>
</dbReference>
<dbReference type="RefSeq" id="WP_133957373.1">
    <property type="nucleotide sequence ID" value="NZ_SORI01000007.1"/>
</dbReference>
<evidence type="ECO:0000313" key="2">
    <source>
        <dbReference type="EMBL" id="TDY60804.1"/>
    </source>
</evidence>
<organism evidence="2 3">
    <name type="scientific">Aminivibrio pyruvatiphilus</name>
    <dbReference type="NCBI Taxonomy" id="1005740"/>
    <lineage>
        <taxon>Bacteria</taxon>
        <taxon>Thermotogati</taxon>
        <taxon>Synergistota</taxon>
        <taxon>Synergistia</taxon>
        <taxon>Synergistales</taxon>
        <taxon>Aminobacteriaceae</taxon>
        <taxon>Aminivibrio</taxon>
    </lineage>
</organism>
<gene>
    <name evidence="2" type="ORF">C8D99_10711</name>
</gene>
<feature type="signal peptide" evidence="1">
    <location>
        <begin position="1"/>
        <end position="23"/>
    </location>
</feature>
<protein>
    <recommendedName>
        <fullName evidence="4">PsbP protein</fullName>
    </recommendedName>
</protein>
<dbReference type="AlphaFoldDB" id="A0A4R8M6M7"/>
<feature type="chain" id="PRO_5020391290" description="PsbP protein" evidence="1">
    <location>
        <begin position="24"/>
        <end position="163"/>
    </location>
</feature>
<sequence length="163" mass="16759">MKKLFAVTALVALVVLSSAVAFAGTYAMEKAGIQFTLPDTWQPADSNLGTMFVSPKGDMIAFFGEVDGEEGLDGALAMVDEIVEGVMTDVEYEDAKETEINGIPAVTIDGAGKSDGADAVVSVAVLQGEGDFLGLIVCFGEAGAPQNNAADMQALFGSLTAVK</sequence>
<reference evidence="2 3" key="1">
    <citation type="submission" date="2019-03" db="EMBL/GenBank/DDBJ databases">
        <title>Genomic Encyclopedia of Type Strains, Phase IV (KMG-IV): sequencing the most valuable type-strain genomes for metagenomic binning, comparative biology and taxonomic classification.</title>
        <authorList>
            <person name="Goeker M."/>
        </authorList>
    </citation>
    <scope>NUCLEOTIDE SEQUENCE [LARGE SCALE GENOMIC DNA]</scope>
    <source>
        <strain evidence="2 3">DSM 25964</strain>
    </source>
</reference>
<dbReference type="OrthoDB" id="8288922at2"/>
<keyword evidence="3" id="KW-1185">Reference proteome</keyword>
<comment type="caution">
    <text evidence="2">The sequence shown here is derived from an EMBL/GenBank/DDBJ whole genome shotgun (WGS) entry which is preliminary data.</text>
</comment>
<name>A0A4R8M6M7_9BACT</name>
<keyword evidence="1" id="KW-0732">Signal</keyword>
<dbReference type="Gene3D" id="3.40.1000.10">
    <property type="entry name" value="Mog1/PsbP, alpha/beta/alpha sandwich"/>
    <property type="match status" value="1"/>
</dbReference>
<evidence type="ECO:0000256" key="1">
    <source>
        <dbReference type="SAM" id="SignalP"/>
    </source>
</evidence>
<evidence type="ECO:0000313" key="3">
    <source>
        <dbReference type="Proteomes" id="UP000295066"/>
    </source>
</evidence>